<accession>A0ABW7IZR0</accession>
<sequence>METDRLYLAPPCLANQPAMLEAIIESQAELSQFLDWVPFALTEQQSIEATQQAMVNFDNFENELRYSLLDKQSGKLVGMIGLLIRDKEVPYFEIGYWLRRSCVGLGYITEAVQALETYAFQDLKAQRVEIRTAGTNTKSQAVAERCGYQLEGTLRYARRLPSRELDHTLIYAKTRL</sequence>
<keyword evidence="2" id="KW-0012">Acyltransferase</keyword>
<feature type="domain" description="N-acetyltransferase" evidence="1">
    <location>
        <begin position="18"/>
        <end position="176"/>
    </location>
</feature>
<dbReference type="PANTHER" id="PTHR43441">
    <property type="entry name" value="RIBOSOMAL-PROTEIN-SERINE ACETYLTRANSFERASE"/>
    <property type="match status" value="1"/>
</dbReference>
<dbReference type="Gene3D" id="3.40.630.30">
    <property type="match status" value="1"/>
</dbReference>
<evidence type="ECO:0000313" key="2">
    <source>
        <dbReference type="EMBL" id="MFH0267151.1"/>
    </source>
</evidence>
<gene>
    <name evidence="2" type="ORF">ACGRQ9_17035</name>
</gene>
<dbReference type="SUPFAM" id="SSF55729">
    <property type="entry name" value="Acyl-CoA N-acyltransferases (Nat)"/>
    <property type="match status" value="1"/>
</dbReference>
<reference evidence="2 3" key="1">
    <citation type="submission" date="2024-10" db="EMBL/GenBank/DDBJ databases">
        <authorList>
            <person name="Yibar A."/>
            <person name="Saticioglu I.B."/>
            <person name="Duman M."/>
            <person name="Ajmi N."/>
            <person name="Gurler F."/>
            <person name="Ay H."/>
            <person name="Onuk E."/>
            <person name="Guler S."/>
            <person name="Romalde J.L."/>
        </authorList>
    </citation>
    <scope>NUCLEOTIDE SEQUENCE [LARGE SCALE GENOMIC DNA]</scope>
    <source>
        <strain evidence="2 3">14-MA-B</strain>
    </source>
</reference>
<dbReference type="PANTHER" id="PTHR43441:SF3">
    <property type="entry name" value="ACETYLTRANSFERASE"/>
    <property type="match status" value="1"/>
</dbReference>
<evidence type="ECO:0000313" key="3">
    <source>
        <dbReference type="Proteomes" id="UP001607151"/>
    </source>
</evidence>
<keyword evidence="3" id="KW-1185">Reference proteome</keyword>
<proteinExistence type="predicted"/>
<dbReference type="Proteomes" id="UP001607151">
    <property type="component" value="Unassembled WGS sequence"/>
</dbReference>
<dbReference type="EMBL" id="JBIHSN010000003">
    <property type="protein sequence ID" value="MFH0267151.1"/>
    <property type="molecule type" value="Genomic_DNA"/>
</dbReference>
<organism evidence="2 3">
    <name type="scientific">Vibrio rumoiensis</name>
    <dbReference type="NCBI Taxonomy" id="76258"/>
    <lineage>
        <taxon>Bacteria</taxon>
        <taxon>Pseudomonadati</taxon>
        <taxon>Pseudomonadota</taxon>
        <taxon>Gammaproteobacteria</taxon>
        <taxon>Vibrionales</taxon>
        <taxon>Vibrionaceae</taxon>
        <taxon>Vibrio</taxon>
    </lineage>
</organism>
<comment type="caution">
    <text evidence="2">The sequence shown here is derived from an EMBL/GenBank/DDBJ whole genome shotgun (WGS) entry which is preliminary data.</text>
</comment>
<name>A0ABW7IZR0_9VIBR</name>
<evidence type="ECO:0000259" key="1">
    <source>
        <dbReference type="PROSITE" id="PS51186"/>
    </source>
</evidence>
<dbReference type="PROSITE" id="PS51186">
    <property type="entry name" value="GNAT"/>
    <property type="match status" value="1"/>
</dbReference>
<dbReference type="RefSeq" id="WP_089139487.1">
    <property type="nucleotide sequence ID" value="NZ_AP018686.1"/>
</dbReference>
<keyword evidence="2" id="KW-0808">Transferase</keyword>
<dbReference type="GO" id="GO:0016746">
    <property type="term" value="F:acyltransferase activity"/>
    <property type="evidence" value="ECO:0007669"/>
    <property type="project" value="UniProtKB-KW"/>
</dbReference>
<dbReference type="InterPro" id="IPR016181">
    <property type="entry name" value="Acyl_CoA_acyltransferase"/>
</dbReference>
<dbReference type="InterPro" id="IPR000182">
    <property type="entry name" value="GNAT_dom"/>
</dbReference>
<dbReference type="InterPro" id="IPR051908">
    <property type="entry name" value="Ribosomal_N-acetyltransferase"/>
</dbReference>
<dbReference type="Pfam" id="PF13302">
    <property type="entry name" value="Acetyltransf_3"/>
    <property type="match status" value="1"/>
</dbReference>
<dbReference type="EC" id="2.3.-.-" evidence="2"/>
<protein>
    <submittedName>
        <fullName evidence="2">GNAT family N-acetyltransferase</fullName>
        <ecNumber evidence="2">2.3.-.-</ecNumber>
    </submittedName>
</protein>